<evidence type="ECO:0000313" key="4">
    <source>
        <dbReference type="Proteomes" id="UP001417504"/>
    </source>
</evidence>
<protein>
    <recommendedName>
        <fullName evidence="2">R13L1/DRL21-like LRR repeat region domain-containing protein</fullName>
    </recommendedName>
</protein>
<dbReference type="Proteomes" id="UP001417504">
    <property type="component" value="Unassembled WGS sequence"/>
</dbReference>
<gene>
    <name evidence="3" type="ORF">Sjap_008835</name>
</gene>
<dbReference type="InterPro" id="IPR056789">
    <property type="entry name" value="LRR_R13L1-DRL21"/>
</dbReference>
<name>A0AAP0JR22_9MAGN</name>
<keyword evidence="4" id="KW-1185">Reference proteome</keyword>
<dbReference type="AlphaFoldDB" id="A0AAP0JR22"/>
<dbReference type="InterPro" id="IPR032675">
    <property type="entry name" value="LRR_dom_sf"/>
</dbReference>
<comment type="caution">
    <text evidence="3">The sequence shown here is derived from an EMBL/GenBank/DDBJ whole genome shotgun (WGS) entry which is preliminary data.</text>
</comment>
<proteinExistence type="predicted"/>
<evidence type="ECO:0000259" key="2">
    <source>
        <dbReference type="Pfam" id="PF25019"/>
    </source>
</evidence>
<feature type="domain" description="R13L1/DRL21-like LRR repeat region" evidence="2">
    <location>
        <begin position="342"/>
        <end position="400"/>
    </location>
</feature>
<dbReference type="EMBL" id="JBBNAE010000003">
    <property type="protein sequence ID" value="KAK9138241.1"/>
    <property type="molecule type" value="Genomic_DNA"/>
</dbReference>
<dbReference type="SUPFAM" id="SSF52047">
    <property type="entry name" value="RNI-like"/>
    <property type="match status" value="2"/>
</dbReference>
<dbReference type="PANTHER" id="PTHR36766:SF70">
    <property type="entry name" value="DISEASE RESISTANCE PROTEIN RGA4"/>
    <property type="match status" value="1"/>
</dbReference>
<accession>A0AAP0JR22</accession>
<dbReference type="PANTHER" id="PTHR36766">
    <property type="entry name" value="PLANT BROAD-SPECTRUM MILDEW RESISTANCE PROTEIN RPW8"/>
    <property type="match status" value="1"/>
</dbReference>
<keyword evidence="1" id="KW-0433">Leucine-rich repeat</keyword>
<reference evidence="3 4" key="1">
    <citation type="submission" date="2024-01" db="EMBL/GenBank/DDBJ databases">
        <title>Genome assemblies of Stephania.</title>
        <authorList>
            <person name="Yang L."/>
        </authorList>
    </citation>
    <scope>NUCLEOTIDE SEQUENCE [LARGE SCALE GENOMIC DNA]</scope>
    <source>
        <strain evidence="3">QJT</strain>
        <tissue evidence="3">Leaf</tissue>
    </source>
</reference>
<sequence>MMCSSTNNDPREHHLPSLTSLDIKHVPEFTALPKGFLQSNSSEHLQSVSIRDCDKFQGFVDVEGSELPLLFSSNLKEIQVILCRNLESINVRGLTSLETLEIINCSWRGLESSIIGLQSLEALKHLTLQGVPIIMLSGEDAISDGCCWPHLEILNISASRNVTLTASQLPSLRVMQIYFIHNIVIEPITNDDILPSLTHLTIIGLFPEGQGLLQSCSKSLKKLHIIYCFNFQGFTQHELQLFTSLQELEISSCSSLTSLELSSLVSLTKLKMEDCKGIKSFPFSSENLQCIPSLRRLSIGGFSEELDHLPFLPLDDSDSPWCSSLEALEIWGWAKLTSLPDHLQHLTALRKLEIIQFDSLVALPEWLGNLSSLRHLDIFGCRGLMHLPSKQQLQRLTSLDSVQISSCPLLLDRLKPDGEERPNIPDDYQVSHSGCSISRMRGR</sequence>
<organism evidence="3 4">
    <name type="scientific">Stephania japonica</name>
    <dbReference type="NCBI Taxonomy" id="461633"/>
    <lineage>
        <taxon>Eukaryota</taxon>
        <taxon>Viridiplantae</taxon>
        <taxon>Streptophyta</taxon>
        <taxon>Embryophyta</taxon>
        <taxon>Tracheophyta</taxon>
        <taxon>Spermatophyta</taxon>
        <taxon>Magnoliopsida</taxon>
        <taxon>Ranunculales</taxon>
        <taxon>Menispermaceae</taxon>
        <taxon>Menispermoideae</taxon>
        <taxon>Cissampelideae</taxon>
        <taxon>Stephania</taxon>
    </lineage>
</organism>
<evidence type="ECO:0000313" key="3">
    <source>
        <dbReference type="EMBL" id="KAK9138241.1"/>
    </source>
</evidence>
<dbReference type="Pfam" id="PF25019">
    <property type="entry name" value="LRR_R13L1-DRL21"/>
    <property type="match status" value="1"/>
</dbReference>
<evidence type="ECO:0000256" key="1">
    <source>
        <dbReference type="ARBA" id="ARBA00022614"/>
    </source>
</evidence>
<dbReference type="Gene3D" id="3.80.10.10">
    <property type="entry name" value="Ribonuclease Inhibitor"/>
    <property type="match status" value="2"/>
</dbReference>